<organism evidence="2 3">
    <name type="scientific">Pararge aegeria aegeria</name>
    <dbReference type="NCBI Taxonomy" id="348720"/>
    <lineage>
        <taxon>Eukaryota</taxon>
        <taxon>Metazoa</taxon>
        <taxon>Ecdysozoa</taxon>
        <taxon>Arthropoda</taxon>
        <taxon>Hexapoda</taxon>
        <taxon>Insecta</taxon>
        <taxon>Pterygota</taxon>
        <taxon>Neoptera</taxon>
        <taxon>Endopterygota</taxon>
        <taxon>Lepidoptera</taxon>
        <taxon>Glossata</taxon>
        <taxon>Ditrysia</taxon>
        <taxon>Papilionoidea</taxon>
        <taxon>Nymphalidae</taxon>
        <taxon>Satyrinae</taxon>
        <taxon>Satyrini</taxon>
        <taxon>Parargina</taxon>
        <taxon>Pararge</taxon>
    </lineage>
</organism>
<dbReference type="Proteomes" id="UP000838756">
    <property type="component" value="Unassembled WGS sequence"/>
</dbReference>
<reference evidence="2" key="1">
    <citation type="submission" date="2022-03" db="EMBL/GenBank/DDBJ databases">
        <authorList>
            <person name="Lindestad O."/>
        </authorList>
    </citation>
    <scope>NUCLEOTIDE SEQUENCE</scope>
</reference>
<dbReference type="EMBL" id="CAKXAJ010018300">
    <property type="protein sequence ID" value="CAH2217581.1"/>
    <property type="molecule type" value="Genomic_DNA"/>
</dbReference>
<protein>
    <submittedName>
        <fullName evidence="2">Jg13511 protein</fullName>
    </submittedName>
</protein>
<keyword evidence="3" id="KW-1185">Reference proteome</keyword>
<feature type="region of interest" description="Disordered" evidence="1">
    <location>
        <begin position="58"/>
        <end position="91"/>
    </location>
</feature>
<gene>
    <name evidence="2" type="primary">jg13511</name>
    <name evidence="2" type="ORF">PAEG_LOCUS5467</name>
</gene>
<accession>A0A8S4QVN0</accession>
<proteinExistence type="predicted"/>
<feature type="compositionally biased region" description="Polar residues" evidence="1">
    <location>
        <begin position="63"/>
        <end position="83"/>
    </location>
</feature>
<name>A0A8S4QVN0_9NEOP</name>
<evidence type="ECO:0000256" key="1">
    <source>
        <dbReference type="SAM" id="MobiDB-lite"/>
    </source>
</evidence>
<dbReference type="AlphaFoldDB" id="A0A8S4QVN0"/>
<evidence type="ECO:0000313" key="3">
    <source>
        <dbReference type="Proteomes" id="UP000838756"/>
    </source>
</evidence>
<sequence>MGGNAGPDFCDDNEDSIIPKEELSYSSLNLDIDLDCDERAANMFRPIKTETTLSKEIVHSQKVMKSSDNGETSNMDTDVSSMSMAIDTKAR</sequence>
<dbReference type="OrthoDB" id="6928258at2759"/>
<evidence type="ECO:0000313" key="2">
    <source>
        <dbReference type="EMBL" id="CAH2217581.1"/>
    </source>
</evidence>
<comment type="caution">
    <text evidence="2">The sequence shown here is derived from an EMBL/GenBank/DDBJ whole genome shotgun (WGS) entry which is preliminary data.</text>
</comment>